<protein>
    <recommendedName>
        <fullName evidence="4">Lactococcin 972 family bacteriocin</fullName>
    </recommendedName>
</protein>
<sequence>MKKKLLVLFVLASLVSMQWLPTGTAFARSNSHSTYVHGYTRSNGTHVNGYHRTVSNHTKLDNYSHKRNYNPWTHKYGTRR</sequence>
<evidence type="ECO:0000313" key="2">
    <source>
        <dbReference type="EMBL" id="MCM2535025.1"/>
    </source>
</evidence>
<dbReference type="EMBL" id="JAMQCR010000002">
    <property type="protein sequence ID" value="MCM2535025.1"/>
    <property type="molecule type" value="Genomic_DNA"/>
</dbReference>
<keyword evidence="3" id="KW-1185">Reference proteome</keyword>
<organism evidence="2 3">
    <name type="scientific">Neobacillus pocheonensis</name>
    <dbReference type="NCBI Taxonomy" id="363869"/>
    <lineage>
        <taxon>Bacteria</taxon>
        <taxon>Bacillati</taxon>
        <taxon>Bacillota</taxon>
        <taxon>Bacilli</taxon>
        <taxon>Bacillales</taxon>
        <taxon>Bacillaceae</taxon>
        <taxon>Neobacillus</taxon>
    </lineage>
</organism>
<name>A0ABT0WG59_9BACI</name>
<reference evidence="2 3" key="1">
    <citation type="submission" date="2022-06" db="EMBL/GenBank/DDBJ databases">
        <authorList>
            <person name="Jeon C.O."/>
        </authorList>
    </citation>
    <scope>NUCLEOTIDE SEQUENCE [LARGE SCALE GENOMIC DNA]</scope>
    <source>
        <strain evidence="2 3">KCTC 13943</strain>
    </source>
</reference>
<proteinExistence type="predicted"/>
<gene>
    <name evidence="2" type="ORF">NDK43_25130</name>
</gene>
<dbReference type="Proteomes" id="UP001523262">
    <property type="component" value="Unassembled WGS sequence"/>
</dbReference>
<evidence type="ECO:0000313" key="3">
    <source>
        <dbReference type="Proteomes" id="UP001523262"/>
    </source>
</evidence>
<evidence type="ECO:0000256" key="1">
    <source>
        <dbReference type="SAM" id="SignalP"/>
    </source>
</evidence>
<keyword evidence="1" id="KW-0732">Signal</keyword>
<feature type="signal peptide" evidence="1">
    <location>
        <begin position="1"/>
        <end position="27"/>
    </location>
</feature>
<comment type="caution">
    <text evidence="2">The sequence shown here is derived from an EMBL/GenBank/DDBJ whole genome shotgun (WGS) entry which is preliminary data.</text>
</comment>
<evidence type="ECO:0008006" key="4">
    <source>
        <dbReference type="Google" id="ProtNLM"/>
    </source>
</evidence>
<accession>A0ABT0WG59</accession>
<feature type="chain" id="PRO_5046231301" description="Lactococcin 972 family bacteriocin" evidence="1">
    <location>
        <begin position="28"/>
        <end position="80"/>
    </location>
</feature>